<feature type="transmembrane region" description="Helical" evidence="1">
    <location>
        <begin position="132"/>
        <end position="150"/>
    </location>
</feature>
<dbReference type="EMBL" id="UINC01003789">
    <property type="protein sequence ID" value="SVA09257.1"/>
    <property type="molecule type" value="Genomic_DNA"/>
</dbReference>
<feature type="transmembrane region" description="Helical" evidence="1">
    <location>
        <begin position="100"/>
        <end position="120"/>
    </location>
</feature>
<keyword evidence="1" id="KW-0472">Membrane</keyword>
<accession>A0A381T3S9</accession>
<gene>
    <name evidence="2" type="ORF">METZ01_LOCUS62111</name>
</gene>
<evidence type="ECO:0000256" key="1">
    <source>
        <dbReference type="SAM" id="Phobius"/>
    </source>
</evidence>
<sequence length="155" mass="17627">MQLIDKILPSEANNNYLGNQFALFGLIFTTCLMTWRSFVHLLYQDAGLNSIGSLIIFQGIPDPNQAIYMFGSLWGLQQLIFCLVNIVVLFRYRNLIPLMYVLWLVEWIARPLLVGMLHPLDEQYFTGTTPGIAGTPFAIGFLTIMLILSLRTSKH</sequence>
<feature type="transmembrane region" description="Helical" evidence="1">
    <location>
        <begin position="66"/>
        <end position="88"/>
    </location>
</feature>
<proteinExistence type="predicted"/>
<keyword evidence="1" id="KW-0812">Transmembrane</keyword>
<organism evidence="2">
    <name type="scientific">marine metagenome</name>
    <dbReference type="NCBI Taxonomy" id="408172"/>
    <lineage>
        <taxon>unclassified sequences</taxon>
        <taxon>metagenomes</taxon>
        <taxon>ecological metagenomes</taxon>
    </lineage>
</organism>
<feature type="transmembrane region" description="Helical" evidence="1">
    <location>
        <begin position="16"/>
        <end position="35"/>
    </location>
</feature>
<dbReference type="AlphaFoldDB" id="A0A381T3S9"/>
<name>A0A381T3S9_9ZZZZ</name>
<keyword evidence="1" id="KW-1133">Transmembrane helix</keyword>
<protein>
    <submittedName>
        <fullName evidence="2">Uncharacterized protein</fullName>
    </submittedName>
</protein>
<reference evidence="2" key="1">
    <citation type="submission" date="2018-05" db="EMBL/GenBank/DDBJ databases">
        <authorList>
            <person name="Lanie J.A."/>
            <person name="Ng W.-L."/>
            <person name="Kazmierczak K.M."/>
            <person name="Andrzejewski T.M."/>
            <person name="Davidsen T.M."/>
            <person name="Wayne K.J."/>
            <person name="Tettelin H."/>
            <person name="Glass J.I."/>
            <person name="Rusch D."/>
            <person name="Podicherti R."/>
            <person name="Tsui H.-C.T."/>
            <person name="Winkler M.E."/>
        </authorList>
    </citation>
    <scope>NUCLEOTIDE SEQUENCE</scope>
</reference>
<evidence type="ECO:0000313" key="2">
    <source>
        <dbReference type="EMBL" id="SVA09257.1"/>
    </source>
</evidence>